<dbReference type="Proteomes" id="UP000479710">
    <property type="component" value="Unassembled WGS sequence"/>
</dbReference>
<evidence type="ECO:0000313" key="1">
    <source>
        <dbReference type="EMBL" id="KAF0919367.1"/>
    </source>
</evidence>
<organism evidence="1 2">
    <name type="scientific">Oryza meyeriana var. granulata</name>
    <dbReference type="NCBI Taxonomy" id="110450"/>
    <lineage>
        <taxon>Eukaryota</taxon>
        <taxon>Viridiplantae</taxon>
        <taxon>Streptophyta</taxon>
        <taxon>Embryophyta</taxon>
        <taxon>Tracheophyta</taxon>
        <taxon>Spermatophyta</taxon>
        <taxon>Magnoliopsida</taxon>
        <taxon>Liliopsida</taxon>
        <taxon>Poales</taxon>
        <taxon>Poaceae</taxon>
        <taxon>BOP clade</taxon>
        <taxon>Oryzoideae</taxon>
        <taxon>Oryzeae</taxon>
        <taxon>Oryzinae</taxon>
        <taxon>Oryza</taxon>
        <taxon>Oryza meyeriana</taxon>
    </lineage>
</organism>
<comment type="caution">
    <text evidence="1">The sequence shown here is derived from an EMBL/GenBank/DDBJ whole genome shotgun (WGS) entry which is preliminary data.</text>
</comment>
<sequence>MMKVEVSGGRDGAKETVVKVELDETVSKAELKEEVACEGNGRGRSQWHGISTEVAEPTLRVPQPTVVVSSPAEAKPMIHRVRCQQFGFGAQGRVEVPMGEPVEEVELNAG</sequence>
<proteinExistence type="predicted"/>
<evidence type="ECO:0000313" key="2">
    <source>
        <dbReference type="Proteomes" id="UP000479710"/>
    </source>
</evidence>
<keyword evidence="2" id="KW-1185">Reference proteome</keyword>
<dbReference type="AlphaFoldDB" id="A0A6G1E3S2"/>
<accession>A0A6G1E3S2</accession>
<protein>
    <submittedName>
        <fullName evidence="1">Uncharacterized protein</fullName>
    </submittedName>
</protein>
<gene>
    <name evidence="1" type="ORF">E2562_029314</name>
</gene>
<reference evidence="1 2" key="1">
    <citation type="submission" date="2019-11" db="EMBL/GenBank/DDBJ databases">
        <title>Whole genome sequence of Oryza granulata.</title>
        <authorList>
            <person name="Li W."/>
        </authorList>
    </citation>
    <scope>NUCLEOTIDE SEQUENCE [LARGE SCALE GENOMIC DNA]</scope>
    <source>
        <strain evidence="2">cv. Menghai</strain>
        <tissue evidence="1">Leaf</tissue>
    </source>
</reference>
<dbReference type="EMBL" id="SPHZ02000005">
    <property type="protein sequence ID" value="KAF0919367.1"/>
    <property type="molecule type" value="Genomic_DNA"/>
</dbReference>
<name>A0A6G1E3S2_9ORYZ</name>